<dbReference type="InterPro" id="IPR050428">
    <property type="entry name" value="TCS_sensor_his_kinase"/>
</dbReference>
<dbReference type="CDD" id="cd00082">
    <property type="entry name" value="HisKA"/>
    <property type="match status" value="1"/>
</dbReference>
<sequence length="432" mass="46446">MKDMSLANRVTKRLGWLRRSSTLRLSLLLSVIFAVGMAITIFVALEVGEDAIEQSVDETLQALAGATALEDVEGDSPAMILRSLDDLDGLPQPFRRAVDRNGGTVDLDRNFQRSETWRVLVTDDSNGDPILIAVPVEDSDRAQELLAGVLWTTAALVIAVTLAIGFGTGLLAQRRLVRINDTLHRLGTGDLCARTGLKRSKDDLDDIAHELDRTASELERLVAQARHLSGSIAHDLRTPLARLRARLEDLPEGEERGAALEEATRMTGVFDTIMRVARIEAAQGNDGFEPVALGQFVDELAETFGPVVEDAGKTLTLDTDVASTVMADRQMLVQAAANLIQNALVHGGKDIALFAHGSAFGVADNGAGVPSEQYDEVIKPMVRLDAARSSEGTGLGLALVRAVADRHGAKLILAQNDPDQNLKGLRVTLNFA</sequence>
<dbReference type="EMBL" id="CP012160">
    <property type="protein sequence ID" value="AKS45128.1"/>
    <property type="molecule type" value="Genomic_DNA"/>
</dbReference>
<proteinExistence type="predicted"/>
<dbReference type="InterPro" id="IPR003660">
    <property type="entry name" value="HAMP_dom"/>
</dbReference>
<dbReference type="Gene3D" id="1.10.287.130">
    <property type="match status" value="1"/>
</dbReference>
<dbReference type="InterPro" id="IPR004358">
    <property type="entry name" value="Sig_transdc_His_kin-like_C"/>
</dbReference>
<dbReference type="SMART" id="SM00388">
    <property type="entry name" value="HisKA"/>
    <property type="match status" value="1"/>
</dbReference>
<dbReference type="SMART" id="SM00387">
    <property type="entry name" value="HATPase_c"/>
    <property type="match status" value="1"/>
</dbReference>
<dbReference type="InterPro" id="IPR036097">
    <property type="entry name" value="HisK_dim/P_sf"/>
</dbReference>
<accession>A0A0K0Y2G3</accession>
<dbReference type="PANTHER" id="PTHR45436">
    <property type="entry name" value="SENSOR HISTIDINE KINASE YKOH"/>
    <property type="match status" value="1"/>
</dbReference>
<evidence type="ECO:0000256" key="3">
    <source>
        <dbReference type="ARBA" id="ARBA00012438"/>
    </source>
</evidence>
<evidence type="ECO:0000256" key="9">
    <source>
        <dbReference type="ARBA" id="ARBA00023012"/>
    </source>
</evidence>
<evidence type="ECO:0000256" key="6">
    <source>
        <dbReference type="ARBA" id="ARBA00022692"/>
    </source>
</evidence>
<gene>
    <name evidence="11" type="primary">phoR_1</name>
    <name evidence="11" type="ORF">OSB_05670</name>
</gene>
<dbReference type="Gene3D" id="3.30.565.10">
    <property type="entry name" value="Histidine kinase-like ATPase, C-terminal domain"/>
    <property type="match status" value="1"/>
</dbReference>
<keyword evidence="5 11" id="KW-0808">Transferase</keyword>
<dbReference type="GO" id="GO:0000155">
    <property type="term" value="F:phosphorelay sensor kinase activity"/>
    <property type="evidence" value="ECO:0007669"/>
    <property type="project" value="InterPro"/>
</dbReference>
<protein>
    <recommendedName>
        <fullName evidence="3">histidine kinase</fullName>
        <ecNumber evidence="3">2.7.13.3</ecNumber>
    </recommendedName>
</protein>
<dbReference type="AlphaFoldDB" id="A0A0K0Y2G3"/>
<keyword evidence="10" id="KW-0472">Membrane</keyword>
<dbReference type="PROSITE" id="PS50885">
    <property type="entry name" value="HAMP"/>
    <property type="match status" value="1"/>
</dbReference>
<evidence type="ECO:0000256" key="7">
    <source>
        <dbReference type="ARBA" id="ARBA00022777"/>
    </source>
</evidence>
<dbReference type="STRING" id="1458307.OSB_05670"/>
<dbReference type="InterPro" id="IPR005467">
    <property type="entry name" value="His_kinase_dom"/>
</dbReference>
<evidence type="ECO:0000256" key="10">
    <source>
        <dbReference type="ARBA" id="ARBA00023136"/>
    </source>
</evidence>
<dbReference type="PROSITE" id="PS50109">
    <property type="entry name" value="HIS_KIN"/>
    <property type="match status" value="1"/>
</dbReference>
<name>A0A0K0Y2G3_9RHOB</name>
<keyword evidence="4" id="KW-0597">Phosphoprotein</keyword>
<evidence type="ECO:0000256" key="4">
    <source>
        <dbReference type="ARBA" id="ARBA00022553"/>
    </source>
</evidence>
<dbReference type="PANTHER" id="PTHR45436:SF8">
    <property type="entry name" value="HISTIDINE KINASE"/>
    <property type="match status" value="1"/>
</dbReference>
<keyword evidence="8" id="KW-1133">Transmembrane helix</keyword>
<evidence type="ECO:0000313" key="12">
    <source>
        <dbReference type="Proteomes" id="UP000067444"/>
    </source>
</evidence>
<comment type="subcellular location">
    <subcellularLocation>
        <location evidence="2">Membrane</location>
    </subcellularLocation>
</comment>
<reference evidence="11 12" key="1">
    <citation type="journal article" date="2015" name="Genome Announc.">
        <title>Closed Genome Sequence of Octadecabacter temperatus SB1, the First Mesophilic Species of the Genus Octadecabacter.</title>
        <authorList>
            <person name="Voget S."/>
            <person name="Billerbeck S."/>
            <person name="Simon M."/>
            <person name="Daniel R."/>
        </authorList>
    </citation>
    <scope>NUCLEOTIDE SEQUENCE [LARGE SCALE GENOMIC DNA]</scope>
    <source>
        <strain evidence="11 12">SB1</strain>
    </source>
</reference>
<evidence type="ECO:0000256" key="2">
    <source>
        <dbReference type="ARBA" id="ARBA00004370"/>
    </source>
</evidence>
<evidence type="ECO:0000256" key="8">
    <source>
        <dbReference type="ARBA" id="ARBA00022989"/>
    </source>
</evidence>
<dbReference type="Proteomes" id="UP000067444">
    <property type="component" value="Chromosome"/>
</dbReference>
<dbReference type="InterPro" id="IPR003594">
    <property type="entry name" value="HATPase_dom"/>
</dbReference>
<keyword evidence="6" id="KW-0812">Transmembrane</keyword>
<dbReference type="SUPFAM" id="SSF55874">
    <property type="entry name" value="ATPase domain of HSP90 chaperone/DNA topoisomerase II/histidine kinase"/>
    <property type="match status" value="1"/>
</dbReference>
<dbReference type="PATRIC" id="fig|1458307.3.peg.571"/>
<evidence type="ECO:0000256" key="5">
    <source>
        <dbReference type="ARBA" id="ARBA00022679"/>
    </source>
</evidence>
<dbReference type="GO" id="GO:0005886">
    <property type="term" value="C:plasma membrane"/>
    <property type="evidence" value="ECO:0007669"/>
    <property type="project" value="TreeGrafter"/>
</dbReference>
<dbReference type="SUPFAM" id="SSF47384">
    <property type="entry name" value="Homodimeric domain of signal transducing histidine kinase"/>
    <property type="match status" value="1"/>
</dbReference>
<dbReference type="EC" id="2.7.13.3" evidence="3"/>
<keyword evidence="7" id="KW-0418">Kinase</keyword>
<dbReference type="InterPro" id="IPR003661">
    <property type="entry name" value="HisK_dim/P_dom"/>
</dbReference>
<dbReference type="PRINTS" id="PR00344">
    <property type="entry name" value="BCTRLSENSOR"/>
</dbReference>
<evidence type="ECO:0000256" key="1">
    <source>
        <dbReference type="ARBA" id="ARBA00000085"/>
    </source>
</evidence>
<dbReference type="KEGG" id="otm:OSB_05670"/>
<keyword evidence="12" id="KW-1185">Reference proteome</keyword>
<comment type="catalytic activity">
    <reaction evidence="1">
        <text>ATP + protein L-histidine = ADP + protein N-phospho-L-histidine.</text>
        <dbReference type="EC" id="2.7.13.3"/>
    </reaction>
</comment>
<organism evidence="11 12">
    <name type="scientific">Octadecabacter temperatus</name>
    <dbReference type="NCBI Taxonomy" id="1458307"/>
    <lineage>
        <taxon>Bacteria</taxon>
        <taxon>Pseudomonadati</taxon>
        <taxon>Pseudomonadota</taxon>
        <taxon>Alphaproteobacteria</taxon>
        <taxon>Rhodobacterales</taxon>
        <taxon>Roseobacteraceae</taxon>
        <taxon>Octadecabacter</taxon>
    </lineage>
</organism>
<keyword evidence="9" id="KW-0902">Two-component regulatory system</keyword>
<evidence type="ECO:0000313" key="11">
    <source>
        <dbReference type="EMBL" id="AKS45128.1"/>
    </source>
</evidence>
<dbReference type="Pfam" id="PF02518">
    <property type="entry name" value="HATPase_c"/>
    <property type="match status" value="1"/>
</dbReference>
<dbReference type="InterPro" id="IPR036890">
    <property type="entry name" value="HATPase_C_sf"/>
</dbReference>